<evidence type="ECO:0000256" key="1">
    <source>
        <dbReference type="SAM" id="MobiDB-lite"/>
    </source>
</evidence>
<organism evidence="3 4">
    <name type="scientific">Eleusine coracana subsp. coracana</name>
    <dbReference type="NCBI Taxonomy" id="191504"/>
    <lineage>
        <taxon>Eukaryota</taxon>
        <taxon>Viridiplantae</taxon>
        <taxon>Streptophyta</taxon>
        <taxon>Embryophyta</taxon>
        <taxon>Tracheophyta</taxon>
        <taxon>Spermatophyta</taxon>
        <taxon>Magnoliopsida</taxon>
        <taxon>Liliopsida</taxon>
        <taxon>Poales</taxon>
        <taxon>Poaceae</taxon>
        <taxon>PACMAD clade</taxon>
        <taxon>Chloridoideae</taxon>
        <taxon>Cynodonteae</taxon>
        <taxon>Eleusininae</taxon>
        <taxon>Eleusine</taxon>
    </lineage>
</organism>
<gene>
    <name evidence="3" type="primary">gb07158</name>
    <name evidence="3" type="ORF">PR202_gb07158</name>
</gene>
<feature type="region of interest" description="Disordered" evidence="1">
    <location>
        <begin position="36"/>
        <end position="83"/>
    </location>
</feature>
<dbReference type="EMBL" id="BQKI01000074">
    <property type="protein sequence ID" value="GJN19845.1"/>
    <property type="molecule type" value="Genomic_DNA"/>
</dbReference>
<comment type="caution">
    <text evidence="3">The sequence shown here is derived from an EMBL/GenBank/DDBJ whole genome shotgun (WGS) entry which is preliminary data.</text>
</comment>
<name>A0AAV5EBJ9_ELECO</name>
<evidence type="ECO:0000313" key="3">
    <source>
        <dbReference type="EMBL" id="GJN19845.1"/>
    </source>
</evidence>
<evidence type="ECO:0000259" key="2">
    <source>
        <dbReference type="Pfam" id="PF03101"/>
    </source>
</evidence>
<keyword evidence="4" id="KW-1185">Reference proteome</keyword>
<sequence length="292" mass="32662">MPRQPLQQACKPIPVAKIYWCLVMGRNLVGVPDLATSKKMPKSRDNRGEESDASAWANLHPPPSHPHMPSQNPSSGLPSSAANYPGATVVRPAPNIPATPSKRIVLPAPGISVSATGGAECIDGCNTVTPPERISPSAMMTPDPEKTYSHDPMMPAEIVPSEELRFDSREDAYNFYCYYARMAGFDVRITKTHLIVGEFSCNKQGKCEFYKPGEERKKDKTSMRTTCKAFVKAKWTKRKGYWFFDRIIMEHNHILTPSPEAVQFRMPTRIKIQLSWRWLINGTATMSLPIVL</sequence>
<reference evidence="3" key="1">
    <citation type="journal article" date="2018" name="DNA Res.">
        <title>Multiple hybrid de novo genome assembly of finger millet, an orphan allotetraploid crop.</title>
        <authorList>
            <person name="Hatakeyama M."/>
            <person name="Aluri S."/>
            <person name="Balachadran M.T."/>
            <person name="Sivarajan S.R."/>
            <person name="Patrignani A."/>
            <person name="Gruter S."/>
            <person name="Poveda L."/>
            <person name="Shimizu-Inatsugi R."/>
            <person name="Baeten J."/>
            <person name="Francoijs K.J."/>
            <person name="Nataraja K.N."/>
            <person name="Reddy Y.A.N."/>
            <person name="Phadnis S."/>
            <person name="Ravikumar R.L."/>
            <person name="Schlapbach R."/>
            <person name="Sreeman S.M."/>
            <person name="Shimizu K.K."/>
        </authorList>
    </citation>
    <scope>NUCLEOTIDE SEQUENCE</scope>
</reference>
<dbReference type="AlphaFoldDB" id="A0AAV5EBJ9"/>
<reference evidence="3" key="2">
    <citation type="submission" date="2021-12" db="EMBL/GenBank/DDBJ databases">
        <title>Resequencing data analysis of finger millet.</title>
        <authorList>
            <person name="Hatakeyama M."/>
            <person name="Aluri S."/>
            <person name="Balachadran M.T."/>
            <person name="Sivarajan S.R."/>
            <person name="Poveda L."/>
            <person name="Shimizu-Inatsugi R."/>
            <person name="Schlapbach R."/>
            <person name="Sreeman S.M."/>
            <person name="Shimizu K.K."/>
        </authorList>
    </citation>
    <scope>NUCLEOTIDE SEQUENCE</scope>
</reference>
<feature type="region of interest" description="Disordered" evidence="1">
    <location>
        <begin position="130"/>
        <end position="153"/>
    </location>
</feature>
<dbReference type="InterPro" id="IPR004330">
    <property type="entry name" value="FAR1_DNA_bnd_dom"/>
</dbReference>
<dbReference type="Pfam" id="PF03101">
    <property type="entry name" value="FAR1"/>
    <property type="match status" value="1"/>
</dbReference>
<protein>
    <recommendedName>
        <fullName evidence="2">FAR1 domain-containing protein</fullName>
    </recommendedName>
</protein>
<feature type="domain" description="FAR1" evidence="2">
    <location>
        <begin position="174"/>
        <end position="256"/>
    </location>
</feature>
<evidence type="ECO:0000313" key="4">
    <source>
        <dbReference type="Proteomes" id="UP001054889"/>
    </source>
</evidence>
<accession>A0AAV5EBJ9</accession>
<dbReference type="PANTHER" id="PTHR46328">
    <property type="entry name" value="FAR-RED IMPAIRED RESPONSIVE (FAR1) FAMILY PROTEIN-RELATED"/>
    <property type="match status" value="1"/>
</dbReference>
<dbReference type="Proteomes" id="UP001054889">
    <property type="component" value="Unassembled WGS sequence"/>
</dbReference>
<proteinExistence type="predicted"/>
<dbReference type="PANTHER" id="PTHR46328:SF27">
    <property type="entry name" value="OS12G0287500 PROTEIN"/>
    <property type="match status" value="1"/>
</dbReference>